<dbReference type="Proteomes" id="UP000245124">
    <property type="component" value="Unassembled WGS sequence"/>
</dbReference>
<protein>
    <submittedName>
        <fullName evidence="2">Triple helix repeat-containing collagen</fullName>
    </submittedName>
</protein>
<dbReference type="Pfam" id="PF01391">
    <property type="entry name" value="Collagen"/>
    <property type="match status" value="1"/>
</dbReference>
<dbReference type="AlphaFoldDB" id="A0A2R5FQN1"/>
<feature type="region of interest" description="Disordered" evidence="1">
    <location>
        <begin position="1"/>
        <end position="69"/>
    </location>
</feature>
<sequence length="180" mass="18923">MQGIPGIPGRQGERGLQGIPGVPGRDGVTTVVTLPGTPGRQGERGLPGISGLPGRNGLPGKDGRDGKDVNPGDLAGLRALIVQQHTQTRLNSTTQHSTTRTSILTPILALLKQIYDIVSKFSNAAQLALLNIINNKLGKQVTGGLSQFIETIAKNTYVEKALALLTFAATVHNAFMLSNK</sequence>
<feature type="compositionally biased region" description="Low complexity" evidence="1">
    <location>
        <begin position="27"/>
        <end position="38"/>
    </location>
</feature>
<dbReference type="RefSeq" id="WP_109010068.1">
    <property type="nucleotide sequence ID" value="NZ_BDUD01000001.1"/>
</dbReference>
<dbReference type="EMBL" id="BDUD01000001">
    <property type="protein sequence ID" value="GBG20349.1"/>
    <property type="molecule type" value="Genomic_DNA"/>
</dbReference>
<dbReference type="InterPro" id="IPR008160">
    <property type="entry name" value="Collagen"/>
</dbReference>
<keyword evidence="2" id="KW-0176">Collagen</keyword>
<dbReference type="OrthoDB" id="531469at2"/>
<evidence type="ECO:0000313" key="3">
    <source>
        <dbReference type="Proteomes" id="UP000245124"/>
    </source>
</evidence>
<evidence type="ECO:0000256" key="1">
    <source>
        <dbReference type="SAM" id="MobiDB-lite"/>
    </source>
</evidence>
<gene>
    <name evidence="2" type="ORF">NIES4072_40260</name>
</gene>
<name>A0A2R5FQN1_NOSCO</name>
<evidence type="ECO:0000313" key="2">
    <source>
        <dbReference type="EMBL" id="GBG20349.1"/>
    </source>
</evidence>
<keyword evidence="3" id="KW-1185">Reference proteome</keyword>
<comment type="caution">
    <text evidence="2">The sequence shown here is derived from an EMBL/GenBank/DDBJ whole genome shotgun (WGS) entry which is preliminary data.</text>
</comment>
<organism evidence="2 3">
    <name type="scientific">Nostoc commune NIES-4072</name>
    <dbReference type="NCBI Taxonomy" id="2005467"/>
    <lineage>
        <taxon>Bacteria</taxon>
        <taxon>Bacillati</taxon>
        <taxon>Cyanobacteriota</taxon>
        <taxon>Cyanophyceae</taxon>
        <taxon>Nostocales</taxon>
        <taxon>Nostocaceae</taxon>
        <taxon>Nostoc</taxon>
    </lineage>
</organism>
<proteinExistence type="predicted"/>
<reference evidence="2 3" key="1">
    <citation type="submission" date="2017-06" db="EMBL/GenBank/DDBJ databases">
        <title>Genome sequencing of cyanobaciteial culture collection at National Institute for Environmental Studies (NIES).</title>
        <authorList>
            <person name="Hirose Y."/>
            <person name="Shimura Y."/>
            <person name="Fujisawa T."/>
            <person name="Nakamura Y."/>
            <person name="Kawachi M."/>
        </authorList>
    </citation>
    <scope>NUCLEOTIDE SEQUENCE [LARGE SCALE GENOMIC DNA]</scope>
    <source>
        <strain evidence="2 3">NIES-4072</strain>
    </source>
</reference>
<accession>A0A2R5FQN1</accession>